<evidence type="ECO:0000256" key="1">
    <source>
        <dbReference type="ARBA" id="ARBA00004141"/>
    </source>
</evidence>
<dbReference type="Pfam" id="PF00999">
    <property type="entry name" value="Na_H_Exchanger"/>
    <property type="match status" value="1"/>
</dbReference>
<feature type="transmembrane region" description="Helical" evidence="8">
    <location>
        <begin position="58"/>
        <end position="77"/>
    </location>
</feature>
<feature type="transmembrane region" description="Helical" evidence="8">
    <location>
        <begin position="364"/>
        <end position="383"/>
    </location>
</feature>
<keyword evidence="4 8" id="KW-0812">Transmembrane</keyword>
<feature type="transmembrane region" description="Helical" evidence="8">
    <location>
        <begin position="333"/>
        <end position="352"/>
    </location>
</feature>
<dbReference type="Gene3D" id="1.20.1530.20">
    <property type="match status" value="1"/>
</dbReference>
<dbReference type="InterPro" id="IPR038770">
    <property type="entry name" value="Na+/solute_symporter_sf"/>
</dbReference>
<keyword evidence="3" id="KW-0050">Antiport</keyword>
<reference evidence="10 11" key="1">
    <citation type="submission" date="2017-02" db="EMBL/GenBank/DDBJ databases">
        <authorList>
            <person name="Peterson S.W."/>
        </authorList>
    </citation>
    <scope>NUCLEOTIDE SEQUENCE [LARGE SCALE GENOMIC DNA]</scope>
    <source>
        <strain evidence="10 11">S285</strain>
    </source>
</reference>
<feature type="transmembrane region" description="Helical" evidence="8">
    <location>
        <begin position="303"/>
        <end position="321"/>
    </location>
</feature>
<evidence type="ECO:0000259" key="9">
    <source>
        <dbReference type="Pfam" id="PF00999"/>
    </source>
</evidence>
<evidence type="ECO:0000256" key="8">
    <source>
        <dbReference type="SAM" id="Phobius"/>
    </source>
</evidence>
<evidence type="ECO:0000256" key="6">
    <source>
        <dbReference type="ARBA" id="ARBA00023065"/>
    </source>
</evidence>
<feature type="domain" description="Cation/H+ exchanger transmembrane" evidence="9">
    <location>
        <begin position="14"/>
        <end position="379"/>
    </location>
</feature>
<feature type="transmembrane region" description="Helical" evidence="8">
    <location>
        <begin position="237"/>
        <end position="256"/>
    </location>
</feature>
<keyword evidence="7 8" id="KW-0472">Membrane</keyword>
<evidence type="ECO:0000256" key="4">
    <source>
        <dbReference type="ARBA" id="ARBA00022692"/>
    </source>
</evidence>
<evidence type="ECO:0000256" key="5">
    <source>
        <dbReference type="ARBA" id="ARBA00022989"/>
    </source>
</evidence>
<keyword evidence="5 8" id="KW-1133">Transmembrane helix</keyword>
<dbReference type="GO" id="GO:1902600">
    <property type="term" value="P:proton transmembrane transport"/>
    <property type="evidence" value="ECO:0007669"/>
    <property type="project" value="InterPro"/>
</dbReference>
<accession>A0A1W6MTA2</accession>
<dbReference type="PANTHER" id="PTHR43562:SF1">
    <property type="entry name" value="NA(+)_H(+) ANTIPORTER YJBQ-RELATED"/>
    <property type="match status" value="1"/>
</dbReference>
<keyword evidence="2" id="KW-0813">Transport</keyword>
<proteinExistence type="predicted"/>
<feature type="transmembrane region" description="Helical" evidence="8">
    <location>
        <begin position="268"/>
        <end position="288"/>
    </location>
</feature>
<comment type="subcellular location">
    <subcellularLocation>
        <location evidence="1">Membrane</location>
        <topology evidence="1">Multi-pass membrane protein</topology>
    </subcellularLocation>
</comment>
<dbReference type="EMBL" id="CP019948">
    <property type="protein sequence ID" value="ARN80853.1"/>
    <property type="molecule type" value="Genomic_DNA"/>
</dbReference>
<keyword evidence="11" id="KW-1185">Reference proteome</keyword>
<evidence type="ECO:0000313" key="10">
    <source>
        <dbReference type="EMBL" id="ARN80853.1"/>
    </source>
</evidence>
<dbReference type="Proteomes" id="UP000193978">
    <property type="component" value="Chromosome"/>
</dbReference>
<protein>
    <submittedName>
        <fullName evidence="10">Sodium:proton exchanger</fullName>
    </submittedName>
</protein>
<organism evidence="10 11">
    <name type="scientific">Methylocystis bryophila</name>
    <dbReference type="NCBI Taxonomy" id="655015"/>
    <lineage>
        <taxon>Bacteria</taxon>
        <taxon>Pseudomonadati</taxon>
        <taxon>Pseudomonadota</taxon>
        <taxon>Alphaproteobacteria</taxon>
        <taxon>Hyphomicrobiales</taxon>
        <taxon>Methylocystaceae</taxon>
        <taxon>Methylocystis</taxon>
    </lineage>
</organism>
<evidence type="ECO:0000256" key="2">
    <source>
        <dbReference type="ARBA" id="ARBA00022448"/>
    </source>
</evidence>
<sequence>MAMDDMRALFLIGLAAVIAPLLERLPAFMRTPLIVLELVLGILIGPGALNLVSSQGSIGFLGELGLIFLFFQAGLEFDPEKIGAAPLRLGALAWLVSLTLATLFAALLYSVGLLRAPLLVAIVLPTTAFGVLIPILRQAGELESEFGRYVLGSAAFGELGPILLAPILLAEAHEHLRQTALVMLFLAAAMGAAWLAKGARANGVPLIVARSLSDASALPLRVAILALLGFVSLASELGMEVVLGAYAAGVVLAALVRNTPAQPLERQLGALGSGFLVPLFFVTSGMELDLAHLITSPANLCRLSLFFLGFLVVRAAPVFLYRQALPPRDLTPLGLLSATTLPLVVAITYLGTRTGHMLPENATALVGAAVLSVAVFPTLALWLRETPDDARPDRGITNALCEFGDRLAAQYAQLATRLAPDRSREP</sequence>
<feature type="transmembrane region" description="Helical" evidence="8">
    <location>
        <begin position="89"/>
        <end position="112"/>
    </location>
</feature>
<evidence type="ECO:0000256" key="7">
    <source>
        <dbReference type="ARBA" id="ARBA00023136"/>
    </source>
</evidence>
<evidence type="ECO:0000313" key="11">
    <source>
        <dbReference type="Proteomes" id="UP000193978"/>
    </source>
</evidence>
<feature type="transmembrane region" description="Helical" evidence="8">
    <location>
        <begin position="118"/>
        <end position="137"/>
    </location>
</feature>
<dbReference type="GO" id="GO:0016020">
    <property type="term" value="C:membrane"/>
    <property type="evidence" value="ECO:0007669"/>
    <property type="project" value="UniProtKB-SubCell"/>
</dbReference>
<keyword evidence="6" id="KW-0406">Ion transport</keyword>
<feature type="transmembrane region" description="Helical" evidence="8">
    <location>
        <begin position="6"/>
        <end position="22"/>
    </location>
</feature>
<dbReference type="InterPro" id="IPR006153">
    <property type="entry name" value="Cation/H_exchanger_TM"/>
</dbReference>
<name>A0A1W6MTA2_9HYPH</name>
<dbReference type="PANTHER" id="PTHR43562">
    <property type="entry name" value="NAPA-TYPE SODIUM/HYDROGEN ANTIPORTER"/>
    <property type="match status" value="1"/>
</dbReference>
<gene>
    <name evidence="10" type="ORF">B1812_06915</name>
</gene>
<dbReference type="AlphaFoldDB" id="A0A1W6MTA2"/>
<feature type="transmembrane region" description="Helical" evidence="8">
    <location>
        <begin position="34"/>
        <end position="52"/>
    </location>
</feature>
<evidence type="ECO:0000256" key="3">
    <source>
        <dbReference type="ARBA" id="ARBA00022449"/>
    </source>
</evidence>
<dbReference type="GO" id="GO:0015297">
    <property type="term" value="F:antiporter activity"/>
    <property type="evidence" value="ECO:0007669"/>
    <property type="project" value="UniProtKB-KW"/>
</dbReference>
<feature type="transmembrane region" description="Helical" evidence="8">
    <location>
        <begin position="149"/>
        <end position="169"/>
    </location>
</feature>
<feature type="transmembrane region" description="Helical" evidence="8">
    <location>
        <begin position="175"/>
        <end position="195"/>
    </location>
</feature>
<dbReference type="KEGG" id="mbry:B1812_06915"/>